<comment type="caution">
    <text evidence="4">The sequence shown here is derived from an EMBL/GenBank/DDBJ whole genome shotgun (WGS) entry which is preliminary data.</text>
</comment>
<dbReference type="CDD" id="cd03674">
    <property type="entry name" value="NUDIX_Hydrolase"/>
    <property type="match status" value="1"/>
</dbReference>
<feature type="domain" description="Nudix hydrolase" evidence="3">
    <location>
        <begin position="41"/>
        <end position="180"/>
    </location>
</feature>
<dbReference type="EMBL" id="BRXR01000001">
    <property type="protein sequence ID" value="GLC30394.1"/>
    <property type="molecule type" value="Genomic_DNA"/>
</dbReference>
<dbReference type="PROSITE" id="PS51462">
    <property type="entry name" value="NUDIX"/>
    <property type="match status" value="1"/>
</dbReference>
<accession>A0ABQ5N5B2</accession>
<dbReference type="SUPFAM" id="SSF55811">
    <property type="entry name" value="Nudix"/>
    <property type="match status" value="1"/>
</dbReference>
<keyword evidence="5" id="KW-1185">Reference proteome</keyword>
<sequence length="188" mass="21624">MNWIDSIKNYKPCNEQENKDKEIILHCIDIFDDVLTRKSEIAHVTSSAFVVNKNRDKVLMVHHNIYNSWSWTGGHADGEEDLLAVAIREVKEETGVSRVEPLFSDIFSLEILTVVGHEKSGKYVAPHLHLSIAYLVEADEDEKLKIKKDENSGVRWIPMDEVNQYSNEAHMQKVYSKLIGKVKELNFN</sequence>
<evidence type="ECO:0000313" key="5">
    <source>
        <dbReference type="Proteomes" id="UP001208567"/>
    </source>
</evidence>
<gene>
    <name evidence="4" type="ORF">bsdE14_18040</name>
</gene>
<dbReference type="PROSITE" id="PS00893">
    <property type="entry name" value="NUDIX_BOX"/>
    <property type="match status" value="1"/>
</dbReference>
<organism evidence="4 5">
    <name type="scientific">Clostridium omnivorum</name>
    <dbReference type="NCBI Taxonomy" id="1604902"/>
    <lineage>
        <taxon>Bacteria</taxon>
        <taxon>Bacillati</taxon>
        <taxon>Bacillota</taxon>
        <taxon>Clostridia</taxon>
        <taxon>Eubacteriales</taxon>
        <taxon>Clostridiaceae</taxon>
        <taxon>Clostridium</taxon>
    </lineage>
</organism>
<name>A0ABQ5N5B2_9CLOT</name>
<evidence type="ECO:0000259" key="3">
    <source>
        <dbReference type="PROSITE" id="PS51462"/>
    </source>
</evidence>
<evidence type="ECO:0000313" key="4">
    <source>
        <dbReference type="EMBL" id="GLC30394.1"/>
    </source>
</evidence>
<dbReference type="PANTHER" id="PTHR43736:SF1">
    <property type="entry name" value="DIHYDRONEOPTERIN TRIPHOSPHATE DIPHOSPHATASE"/>
    <property type="match status" value="1"/>
</dbReference>
<reference evidence="4 5" key="1">
    <citation type="journal article" date="2024" name="Int. J. Syst. Evol. Microbiol.">
        <title>Clostridium omnivorum sp. nov., isolated from anoxic soil under the treatment of reductive soil disinfestation.</title>
        <authorList>
            <person name="Ueki A."/>
            <person name="Tonouchi A."/>
            <person name="Kaku N."/>
            <person name="Honma S."/>
            <person name="Ueki K."/>
        </authorList>
    </citation>
    <scope>NUCLEOTIDE SEQUENCE [LARGE SCALE GENOMIC DNA]</scope>
    <source>
        <strain evidence="4 5">E14</strain>
    </source>
</reference>
<dbReference type="InterPro" id="IPR015797">
    <property type="entry name" value="NUDIX_hydrolase-like_dom_sf"/>
</dbReference>
<evidence type="ECO:0000256" key="1">
    <source>
        <dbReference type="ARBA" id="ARBA00005582"/>
    </source>
</evidence>
<comment type="similarity">
    <text evidence="1">Belongs to the Nudix hydrolase family.</text>
</comment>
<dbReference type="RefSeq" id="WP_264849654.1">
    <property type="nucleotide sequence ID" value="NZ_BRXR01000001.1"/>
</dbReference>
<dbReference type="PANTHER" id="PTHR43736">
    <property type="entry name" value="ADP-RIBOSE PYROPHOSPHATASE"/>
    <property type="match status" value="1"/>
</dbReference>
<dbReference type="Proteomes" id="UP001208567">
    <property type="component" value="Unassembled WGS sequence"/>
</dbReference>
<dbReference type="InterPro" id="IPR000086">
    <property type="entry name" value="NUDIX_hydrolase_dom"/>
</dbReference>
<keyword evidence="2 4" id="KW-0378">Hydrolase</keyword>
<protein>
    <submittedName>
        <fullName evidence="4">NUDIX hydrolase</fullName>
    </submittedName>
</protein>
<evidence type="ECO:0000256" key="2">
    <source>
        <dbReference type="ARBA" id="ARBA00022801"/>
    </source>
</evidence>
<proteinExistence type="inferred from homology"/>
<dbReference type="InterPro" id="IPR020084">
    <property type="entry name" value="NUDIX_hydrolase_CS"/>
</dbReference>
<dbReference type="Pfam" id="PF00293">
    <property type="entry name" value="NUDIX"/>
    <property type="match status" value="1"/>
</dbReference>
<dbReference type="Gene3D" id="3.90.79.10">
    <property type="entry name" value="Nucleoside Triphosphate Pyrophosphohydrolase"/>
    <property type="match status" value="1"/>
</dbReference>
<dbReference type="GO" id="GO:0016787">
    <property type="term" value="F:hydrolase activity"/>
    <property type="evidence" value="ECO:0007669"/>
    <property type="project" value="UniProtKB-KW"/>
</dbReference>